<gene>
    <name evidence="8" type="primary">nudL_1</name>
    <name evidence="8" type="ORF">Clow_00278</name>
</gene>
<comment type="cofactor">
    <cofactor evidence="2">
        <name>Mg(2+)</name>
        <dbReference type="ChEBI" id="CHEBI:18420"/>
    </cofactor>
</comment>
<dbReference type="Proteomes" id="UP000050488">
    <property type="component" value="Unassembled WGS sequence"/>
</dbReference>
<comment type="caution">
    <text evidence="8">The sequence shown here is derived from an EMBL/GenBank/DDBJ whole genome shotgun (WGS) entry which is preliminary data.</text>
</comment>
<keyword evidence="5" id="KW-0460">Magnesium</keyword>
<evidence type="ECO:0000256" key="3">
    <source>
        <dbReference type="ARBA" id="ARBA00022723"/>
    </source>
</evidence>
<feature type="domain" description="Nudix hydrolase" evidence="7">
    <location>
        <begin position="30"/>
        <end position="175"/>
    </location>
</feature>
<keyword evidence="9" id="KW-1185">Reference proteome</keyword>
<keyword evidence="3" id="KW-0479">Metal-binding</keyword>
<dbReference type="SUPFAM" id="SSF55811">
    <property type="entry name" value="Nudix"/>
    <property type="match status" value="1"/>
</dbReference>
<dbReference type="Pfam" id="PF00293">
    <property type="entry name" value="NUDIX"/>
    <property type="match status" value="1"/>
</dbReference>
<comment type="cofactor">
    <cofactor evidence="1">
        <name>Mn(2+)</name>
        <dbReference type="ChEBI" id="CHEBI:29035"/>
    </cofactor>
</comment>
<dbReference type="GO" id="GO:0046872">
    <property type="term" value="F:metal ion binding"/>
    <property type="evidence" value="ECO:0007669"/>
    <property type="project" value="UniProtKB-KW"/>
</dbReference>
<dbReference type="AlphaFoldDB" id="A0A0Q1AJZ7"/>
<dbReference type="PANTHER" id="PTHR12992:SF11">
    <property type="entry name" value="MITOCHONDRIAL COENZYME A DIPHOSPHATASE NUDT8"/>
    <property type="match status" value="1"/>
</dbReference>
<protein>
    <submittedName>
        <fullName evidence="8">Putative Nudix hydrolase NudL</fullName>
    </submittedName>
</protein>
<dbReference type="InterPro" id="IPR000086">
    <property type="entry name" value="NUDIX_hydrolase_dom"/>
</dbReference>
<dbReference type="OrthoDB" id="9802805at2"/>
<reference evidence="8 9" key="1">
    <citation type="submission" date="2015-10" db="EMBL/GenBank/DDBJ databases">
        <title>Corynebacteirum lowii and Corynebacterium oculi species nova, derived from human clinical disease and and emended description of Corynebacterium mastiditis.</title>
        <authorList>
            <person name="Bernard K."/>
            <person name="Pacheco A.L."/>
            <person name="Mcdougall C."/>
            <person name="Burtx T."/>
            <person name="Weibe D."/>
            <person name="Tyler S."/>
            <person name="Olson A.B."/>
            <person name="Cnockaert M."/>
            <person name="Eguchi H."/>
            <person name="Kuwahara T."/>
            <person name="Nakayama-Imaohji H."/>
            <person name="Boudewijins M."/>
            <person name="Van Hoecke F."/>
            <person name="Bernier A.-M."/>
            <person name="Vandamme P."/>
        </authorList>
    </citation>
    <scope>NUCLEOTIDE SEQUENCE [LARGE SCALE GENOMIC DNA]</scope>
    <source>
        <strain evidence="8 9">NML 130206</strain>
    </source>
</reference>
<dbReference type="CDD" id="cd03426">
    <property type="entry name" value="NUDIX_CoAse_Nudt7"/>
    <property type="match status" value="1"/>
</dbReference>
<evidence type="ECO:0000259" key="7">
    <source>
        <dbReference type="PROSITE" id="PS51462"/>
    </source>
</evidence>
<dbReference type="Gene3D" id="3.90.79.10">
    <property type="entry name" value="Nucleoside Triphosphate Pyrophosphohydrolase"/>
    <property type="match status" value="1"/>
</dbReference>
<evidence type="ECO:0000256" key="4">
    <source>
        <dbReference type="ARBA" id="ARBA00022801"/>
    </source>
</evidence>
<dbReference type="RefSeq" id="WP_055175212.1">
    <property type="nucleotide sequence ID" value="NZ_JAUSQY010000001.1"/>
</dbReference>
<sequence length="221" mass="23275">MIPPWLLPLKRAAEKGAVPTPGREAEGARGRREAAVLMALSGDPAAHTLPDEAAVLLTHRTPTMRAHAGQVAFPGGHIDPGDAGPVGAALREAWEETGLGSATVTPLVTLPPISVRVSGAMVHPVLAYREESGAVYPASPEETDDVFDAPLAELIDPAHRLTVGWQGWSGPAFRSHGYLVWGFTGALLAGLIDAAGWTQPWDHERVVDLGEALAASRNNEM</sequence>
<keyword evidence="6" id="KW-0464">Manganese</keyword>
<evidence type="ECO:0000256" key="2">
    <source>
        <dbReference type="ARBA" id="ARBA00001946"/>
    </source>
</evidence>
<organism evidence="8 9">
    <name type="scientific">Corynebacterium lowii</name>
    <dbReference type="NCBI Taxonomy" id="1544413"/>
    <lineage>
        <taxon>Bacteria</taxon>
        <taxon>Bacillati</taxon>
        <taxon>Actinomycetota</taxon>
        <taxon>Actinomycetes</taxon>
        <taxon>Mycobacteriales</taxon>
        <taxon>Corynebacteriaceae</taxon>
        <taxon>Corynebacterium</taxon>
    </lineage>
</organism>
<dbReference type="STRING" id="1544413.Clow_00278"/>
<dbReference type="EMBL" id="LKEV01000001">
    <property type="protein sequence ID" value="KQB87224.1"/>
    <property type="molecule type" value="Genomic_DNA"/>
</dbReference>
<dbReference type="InterPro" id="IPR015797">
    <property type="entry name" value="NUDIX_hydrolase-like_dom_sf"/>
</dbReference>
<dbReference type="PROSITE" id="PS51462">
    <property type="entry name" value="NUDIX"/>
    <property type="match status" value="1"/>
</dbReference>
<evidence type="ECO:0000256" key="1">
    <source>
        <dbReference type="ARBA" id="ARBA00001936"/>
    </source>
</evidence>
<name>A0A0Q1AJZ7_9CORY</name>
<dbReference type="PANTHER" id="PTHR12992">
    <property type="entry name" value="NUDIX HYDROLASE"/>
    <property type="match status" value="1"/>
</dbReference>
<evidence type="ECO:0000256" key="6">
    <source>
        <dbReference type="ARBA" id="ARBA00023211"/>
    </source>
</evidence>
<dbReference type="GO" id="GO:0010945">
    <property type="term" value="F:coenzyme A diphosphatase activity"/>
    <property type="evidence" value="ECO:0007669"/>
    <property type="project" value="InterPro"/>
</dbReference>
<evidence type="ECO:0000313" key="8">
    <source>
        <dbReference type="EMBL" id="KQB87224.1"/>
    </source>
</evidence>
<evidence type="ECO:0000313" key="9">
    <source>
        <dbReference type="Proteomes" id="UP000050488"/>
    </source>
</evidence>
<proteinExistence type="predicted"/>
<dbReference type="PATRIC" id="fig|1544413.3.peg.280"/>
<dbReference type="InterPro" id="IPR045121">
    <property type="entry name" value="CoAse"/>
</dbReference>
<accession>A0A0Q1AJZ7</accession>
<keyword evidence="4 8" id="KW-0378">Hydrolase</keyword>
<evidence type="ECO:0000256" key="5">
    <source>
        <dbReference type="ARBA" id="ARBA00022842"/>
    </source>
</evidence>